<sequence length="574" mass="63293">MFLRLIFVFFISCNAWGQYSYIDYPSPYHPTITQNGMVVSQNSDSSTIGIDILNRGGNAIDAAVAVGFSLNTTLPRAGAIGGGGFMLVYIKERDELFAIDYRSQSSLNADLKTLFKVDLPEDYTRANLDQVKYGYKASNIPGTVSGLLKAHKEFGRLPLAEILKPVIKQAREGILVSYDLQKAIESTPQLLDDPESKRIYYKNGEALKEGSVMKRPDLASTIQSISNNGLDGFYKGKIAQKIVDAMTLNNGFIDHKDMLNYDARFTDPIGINYRKHKVFTHGPPSGGGIVLLTALSLLEAFDLKKYQSNTTRTYHLLAEALRRGHNNRSHHIGDPSFYDVPMDKLLSKKRIKELIKGMSLKKASLASKVKPLRIKEEGKDTTHYSIIDNQGNAVSNTFTLGYSFGSGVTIPGTGVLMNNQMNNFAYRYGDTSIQGRAASPGNQFKPGKRPMSTMAPTMIFDDQAQLTLITGSPGGSFIPDAILRVVTGVIDFGLNIGEATMLPRVHKDWPYSGLDHESTVSSDILKTLTKLGHRTELSKTMGSTQSIHIINQTNYGYADLRRPNASVAIQKNHQ</sequence>
<dbReference type="AlphaFoldDB" id="A0A381WIE5"/>
<dbReference type="EMBL" id="UINC01011815">
    <property type="protein sequence ID" value="SVA51898.1"/>
    <property type="molecule type" value="Genomic_DNA"/>
</dbReference>
<dbReference type="SUPFAM" id="SSF56235">
    <property type="entry name" value="N-terminal nucleophile aminohydrolases (Ntn hydrolases)"/>
    <property type="match status" value="1"/>
</dbReference>
<gene>
    <name evidence="5" type="ORF">METZ01_LOCUS104752</name>
</gene>
<evidence type="ECO:0000256" key="4">
    <source>
        <dbReference type="ARBA" id="ARBA00023315"/>
    </source>
</evidence>
<keyword evidence="2" id="KW-0378">Hydrolase</keyword>
<keyword evidence="3" id="KW-0865">Zymogen</keyword>
<dbReference type="NCBIfam" id="TIGR00066">
    <property type="entry name" value="g_glut_trans"/>
    <property type="match status" value="1"/>
</dbReference>
<evidence type="ECO:0008006" key="6">
    <source>
        <dbReference type="Google" id="ProtNLM"/>
    </source>
</evidence>
<dbReference type="InterPro" id="IPR029055">
    <property type="entry name" value="Ntn_hydrolases_N"/>
</dbReference>
<protein>
    <recommendedName>
        <fullName evidence="6">Gamma-glutamyltransferase</fullName>
    </recommendedName>
</protein>
<dbReference type="InterPro" id="IPR043137">
    <property type="entry name" value="GGT_ssub_C"/>
</dbReference>
<dbReference type="Gene3D" id="3.60.20.40">
    <property type="match status" value="1"/>
</dbReference>
<evidence type="ECO:0000256" key="2">
    <source>
        <dbReference type="ARBA" id="ARBA00022801"/>
    </source>
</evidence>
<keyword evidence="1" id="KW-0808">Transferase</keyword>
<evidence type="ECO:0000256" key="3">
    <source>
        <dbReference type="ARBA" id="ARBA00023145"/>
    </source>
</evidence>
<dbReference type="PANTHER" id="PTHR43199:SF1">
    <property type="entry name" value="GLUTATHIONE HYDROLASE PROENZYME"/>
    <property type="match status" value="1"/>
</dbReference>
<reference evidence="5" key="1">
    <citation type="submission" date="2018-05" db="EMBL/GenBank/DDBJ databases">
        <authorList>
            <person name="Lanie J.A."/>
            <person name="Ng W.-L."/>
            <person name="Kazmierczak K.M."/>
            <person name="Andrzejewski T.M."/>
            <person name="Davidsen T.M."/>
            <person name="Wayne K.J."/>
            <person name="Tettelin H."/>
            <person name="Glass J.I."/>
            <person name="Rusch D."/>
            <person name="Podicherti R."/>
            <person name="Tsui H.-C.T."/>
            <person name="Winkler M.E."/>
        </authorList>
    </citation>
    <scope>NUCLEOTIDE SEQUENCE</scope>
</reference>
<keyword evidence="4" id="KW-0012">Acyltransferase</keyword>
<name>A0A381WIE5_9ZZZZ</name>
<dbReference type="Gene3D" id="1.10.246.130">
    <property type="match status" value="1"/>
</dbReference>
<proteinExistence type="predicted"/>
<dbReference type="PANTHER" id="PTHR43199">
    <property type="entry name" value="GLUTATHIONE HYDROLASE"/>
    <property type="match status" value="1"/>
</dbReference>
<dbReference type="GO" id="GO:0006751">
    <property type="term" value="P:glutathione catabolic process"/>
    <property type="evidence" value="ECO:0007669"/>
    <property type="project" value="InterPro"/>
</dbReference>
<dbReference type="InterPro" id="IPR043138">
    <property type="entry name" value="GGT_lsub"/>
</dbReference>
<dbReference type="GO" id="GO:0016746">
    <property type="term" value="F:acyltransferase activity"/>
    <property type="evidence" value="ECO:0007669"/>
    <property type="project" value="UniProtKB-KW"/>
</dbReference>
<organism evidence="5">
    <name type="scientific">marine metagenome</name>
    <dbReference type="NCBI Taxonomy" id="408172"/>
    <lineage>
        <taxon>unclassified sequences</taxon>
        <taxon>metagenomes</taxon>
        <taxon>ecological metagenomes</taxon>
    </lineage>
</organism>
<accession>A0A381WIE5</accession>
<evidence type="ECO:0000256" key="1">
    <source>
        <dbReference type="ARBA" id="ARBA00022679"/>
    </source>
</evidence>
<dbReference type="GO" id="GO:0036374">
    <property type="term" value="F:glutathione hydrolase activity"/>
    <property type="evidence" value="ECO:0007669"/>
    <property type="project" value="InterPro"/>
</dbReference>
<evidence type="ECO:0000313" key="5">
    <source>
        <dbReference type="EMBL" id="SVA51898.1"/>
    </source>
</evidence>
<dbReference type="InterPro" id="IPR000101">
    <property type="entry name" value="GGT_peptidase"/>
</dbReference>
<dbReference type="InterPro" id="IPR051792">
    <property type="entry name" value="GGT_bact"/>
</dbReference>
<dbReference type="Pfam" id="PF01019">
    <property type="entry name" value="G_glu_transpept"/>
    <property type="match status" value="1"/>
</dbReference>
<dbReference type="PRINTS" id="PR01210">
    <property type="entry name" value="GGTRANSPTASE"/>
</dbReference>